<feature type="domain" description="Metallo-beta-lactamase" evidence="8">
    <location>
        <begin position="12"/>
        <end position="168"/>
    </location>
</feature>
<dbReference type="InterPro" id="IPR036866">
    <property type="entry name" value="RibonucZ/Hydroxyglut_hydro"/>
</dbReference>
<keyword evidence="10" id="KW-1185">Reference proteome</keyword>
<dbReference type="GO" id="GO:0019243">
    <property type="term" value="P:methylglyoxal catabolic process to D-lactate via S-lactoyl-glutathione"/>
    <property type="evidence" value="ECO:0007669"/>
    <property type="project" value="UniProtKB-UniRule"/>
</dbReference>
<comment type="subunit">
    <text evidence="7">Monomer.</text>
</comment>
<dbReference type="GO" id="GO:0008270">
    <property type="term" value="F:zinc ion binding"/>
    <property type="evidence" value="ECO:0007669"/>
    <property type="project" value="InterPro"/>
</dbReference>
<dbReference type="AlphaFoldDB" id="A0A0F3IWB3"/>
<feature type="binding site" evidence="7">
    <location>
        <position position="168"/>
    </location>
    <ligand>
        <name>Zn(2+)</name>
        <dbReference type="ChEBI" id="CHEBI:29105"/>
        <label>2</label>
    </ligand>
</feature>
<name>A0A0F3IWB3_9PROT</name>
<evidence type="ECO:0000313" key="9">
    <source>
        <dbReference type="EMBL" id="KJV09889.1"/>
    </source>
</evidence>
<dbReference type="InterPro" id="IPR001279">
    <property type="entry name" value="Metallo-B-lactamas"/>
</dbReference>
<dbReference type="PATRIC" id="fig|552518.3.peg.979"/>
<dbReference type="PIRSF" id="PIRSF005457">
    <property type="entry name" value="Glx"/>
    <property type="match status" value="1"/>
</dbReference>
<dbReference type="RefSeq" id="WP_045775483.1">
    <property type="nucleotide sequence ID" value="NZ_LAJY01000196.1"/>
</dbReference>
<evidence type="ECO:0000256" key="4">
    <source>
        <dbReference type="ARBA" id="ARBA00022723"/>
    </source>
</evidence>
<dbReference type="Pfam" id="PF16123">
    <property type="entry name" value="HAGH_C"/>
    <property type="match status" value="1"/>
</dbReference>
<dbReference type="Proteomes" id="UP000033774">
    <property type="component" value="Unassembled WGS sequence"/>
</dbReference>
<dbReference type="InterPro" id="IPR035680">
    <property type="entry name" value="Clx_II_MBL"/>
</dbReference>
<feature type="binding site" evidence="7">
    <location>
        <position position="55"/>
    </location>
    <ligand>
        <name>Zn(2+)</name>
        <dbReference type="ChEBI" id="CHEBI:29105"/>
        <label>1</label>
    </ligand>
</feature>
<dbReference type="PANTHER" id="PTHR43705:SF1">
    <property type="entry name" value="HYDROXYACYLGLUTATHIONE HYDROLASE GLOB"/>
    <property type="match status" value="1"/>
</dbReference>
<dbReference type="OrthoDB" id="9802248at2"/>
<evidence type="ECO:0000313" key="10">
    <source>
        <dbReference type="Proteomes" id="UP000033774"/>
    </source>
</evidence>
<dbReference type="UniPathway" id="UPA00619">
    <property type="reaction ID" value="UER00676"/>
</dbReference>
<gene>
    <name evidence="7" type="primary">gloB</name>
    <name evidence="9" type="ORF">VZ95_08605</name>
</gene>
<dbReference type="Pfam" id="PF00753">
    <property type="entry name" value="Lactamase_B"/>
    <property type="match status" value="1"/>
</dbReference>
<dbReference type="GO" id="GO:0017001">
    <property type="term" value="P:antibiotic catabolic process"/>
    <property type="evidence" value="ECO:0007669"/>
    <property type="project" value="InterPro"/>
</dbReference>
<dbReference type="InterPro" id="IPR050110">
    <property type="entry name" value="Glyoxalase_II_hydrolase"/>
</dbReference>
<dbReference type="GO" id="GO:0004416">
    <property type="term" value="F:hydroxyacylglutathione hydrolase activity"/>
    <property type="evidence" value="ECO:0007669"/>
    <property type="project" value="UniProtKB-UniRule"/>
</dbReference>
<evidence type="ECO:0000256" key="6">
    <source>
        <dbReference type="ARBA" id="ARBA00022833"/>
    </source>
</evidence>
<evidence type="ECO:0000256" key="3">
    <source>
        <dbReference type="ARBA" id="ARBA00006759"/>
    </source>
</evidence>
<dbReference type="NCBIfam" id="TIGR03413">
    <property type="entry name" value="GSH_gloB"/>
    <property type="match status" value="1"/>
</dbReference>
<comment type="pathway">
    <text evidence="2 7">Secondary metabolite metabolism; methylglyoxal degradation; (R)-lactate from methylglyoxal: step 2/2.</text>
</comment>
<protein>
    <recommendedName>
        <fullName evidence="7">Hydroxyacylglutathione hydrolase</fullName>
        <ecNumber evidence="7">3.1.2.6</ecNumber>
    </recommendedName>
    <alternativeName>
        <fullName evidence="7">Glyoxalase II</fullName>
        <shortName evidence="7">Glx II</shortName>
    </alternativeName>
</protein>
<dbReference type="Gene3D" id="3.60.15.10">
    <property type="entry name" value="Ribonuclease Z/Hydroxyacylglutathione hydrolase-like"/>
    <property type="match status" value="1"/>
</dbReference>
<keyword evidence="5 7" id="KW-0378">Hydrolase</keyword>
<evidence type="ECO:0000256" key="5">
    <source>
        <dbReference type="ARBA" id="ARBA00022801"/>
    </source>
</evidence>
<comment type="caution">
    <text evidence="9">The sequence shown here is derived from an EMBL/GenBank/DDBJ whole genome shotgun (WGS) entry which is preliminary data.</text>
</comment>
<organism evidence="9 10">
    <name type="scientific">Elstera litoralis</name>
    <dbReference type="NCBI Taxonomy" id="552518"/>
    <lineage>
        <taxon>Bacteria</taxon>
        <taxon>Pseudomonadati</taxon>
        <taxon>Pseudomonadota</taxon>
        <taxon>Alphaproteobacteria</taxon>
        <taxon>Rhodospirillales</taxon>
        <taxon>Rhodospirillaceae</taxon>
        <taxon>Elstera</taxon>
    </lineage>
</organism>
<reference evidence="9 10" key="1">
    <citation type="submission" date="2015-03" db="EMBL/GenBank/DDBJ databases">
        <title>Draft genome sequence of Elstera litoralis.</title>
        <authorList>
            <person name="Rahalkar M.C."/>
            <person name="Dhakephalkar P.K."/>
            <person name="Pore S.D."/>
            <person name="Arora P."/>
            <person name="Kapse N.G."/>
            <person name="Pandit P.S."/>
        </authorList>
    </citation>
    <scope>NUCLEOTIDE SEQUENCE [LARGE SCALE GENOMIC DNA]</scope>
    <source>
        <strain evidence="9 10">Dia-1</strain>
    </source>
</reference>
<dbReference type="InterPro" id="IPR017782">
    <property type="entry name" value="Hydroxyacylglutathione_Hdrlase"/>
</dbReference>
<dbReference type="EC" id="3.1.2.6" evidence="7"/>
<dbReference type="CDD" id="cd07723">
    <property type="entry name" value="hydroxyacylglutathione_hydrolase_MBL-fold"/>
    <property type="match status" value="1"/>
</dbReference>
<keyword evidence="6 7" id="KW-0862">Zinc</keyword>
<dbReference type="EMBL" id="LAJY01000196">
    <property type="protein sequence ID" value="KJV09889.1"/>
    <property type="molecule type" value="Genomic_DNA"/>
</dbReference>
<feature type="binding site" evidence="7">
    <location>
        <position position="57"/>
    </location>
    <ligand>
        <name>Zn(2+)</name>
        <dbReference type="ChEBI" id="CHEBI:29105"/>
        <label>2</label>
    </ligand>
</feature>
<dbReference type="PANTHER" id="PTHR43705">
    <property type="entry name" value="HYDROXYACYLGLUTATHIONE HYDROLASE"/>
    <property type="match status" value="1"/>
</dbReference>
<feature type="binding site" evidence="7">
    <location>
        <position position="58"/>
    </location>
    <ligand>
        <name>Zn(2+)</name>
        <dbReference type="ChEBI" id="CHEBI:29105"/>
        <label>2</label>
    </ligand>
</feature>
<evidence type="ECO:0000256" key="1">
    <source>
        <dbReference type="ARBA" id="ARBA00001623"/>
    </source>
</evidence>
<keyword evidence="4 7" id="KW-0479">Metal-binding</keyword>
<dbReference type="SUPFAM" id="SSF56281">
    <property type="entry name" value="Metallo-hydrolase/oxidoreductase"/>
    <property type="match status" value="1"/>
</dbReference>
<evidence type="ECO:0000256" key="7">
    <source>
        <dbReference type="HAMAP-Rule" id="MF_01374"/>
    </source>
</evidence>
<comment type="similarity">
    <text evidence="3 7">Belongs to the metallo-beta-lactamase superfamily. Glyoxalase II family.</text>
</comment>
<evidence type="ECO:0000256" key="2">
    <source>
        <dbReference type="ARBA" id="ARBA00004963"/>
    </source>
</evidence>
<feature type="binding site" evidence="7">
    <location>
        <position position="130"/>
    </location>
    <ligand>
        <name>Zn(2+)</name>
        <dbReference type="ChEBI" id="CHEBI:29105"/>
        <label>1</label>
    </ligand>
</feature>
<comment type="function">
    <text evidence="7">Thiolesterase that catalyzes the hydrolysis of S-D-lactoyl-glutathione to form glutathione and D-lactic acid.</text>
</comment>
<evidence type="ECO:0000259" key="8">
    <source>
        <dbReference type="SMART" id="SM00849"/>
    </source>
</evidence>
<dbReference type="PROSITE" id="PS00743">
    <property type="entry name" value="BETA_LACTAMASE_B_1"/>
    <property type="match status" value="1"/>
</dbReference>
<feature type="binding site" evidence="7">
    <location>
        <position position="111"/>
    </location>
    <ligand>
        <name>Zn(2+)</name>
        <dbReference type="ChEBI" id="CHEBI:29105"/>
        <label>1</label>
    </ligand>
</feature>
<feature type="binding site" evidence="7">
    <location>
        <position position="130"/>
    </location>
    <ligand>
        <name>Zn(2+)</name>
        <dbReference type="ChEBI" id="CHEBI:29105"/>
        <label>2</label>
    </ligand>
</feature>
<dbReference type="SMART" id="SM00849">
    <property type="entry name" value="Lactamase_B"/>
    <property type="match status" value="1"/>
</dbReference>
<dbReference type="HAMAP" id="MF_01374">
    <property type="entry name" value="Glyoxalase_2"/>
    <property type="match status" value="1"/>
</dbReference>
<dbReference type="InterPro" id="IPR001018">
    <property type="entry name" value="Beta-lactamase_class-B_CS"/>
</dbReference>
<sequence length="253" mass="26940">MLTITLLPVRSDNYIFLAVDSATGFRFVVDPADAEPVLDALAGEKLDAILNTHHHGDHVGGNLELKAATGCTIIGPAADRDRIPGIDRAVADGETVALGASEALVMDVPGHTRGHIAYYCAESAALFCGDTLFALGCGRLFEGTPAQMWDALKRFRALPADTRIYCAHEYTESNLRFAEHLLPGDPALSAYGVEIRAKRAQGLPTVPALIGQETAASPFLRADDGEMAAKLGLAVNADPVAVFAEIRGRKDRF</sequence>
<proteinExistence type="inferred from homology"/>
<feature type="binding site" evidence="7">
    <location>
        <position position="53"/>
    </location>
    <ligand>
        <name>Zn(2+)</name>
        <dbReference type="ChEBI" id="CHEBI:29105"/>
        <label>1</label>
    </ligand>
</feature>
<comment type="catalytic activity">
    <reaction evidence="1 7">
        <text>an S-(2-hydroxyacyl)glutathione + H2O = a 2-hydroxy carboxylate + glutathione + H(+)</text>
        <dbReference type="Rhea" id="RHEA:21864"/>
        <dbReference type="ChEBI" id="CHEBI:15377"/>
        <dbReference type="ChEBI" id="CHEBI:15378"/>
        <dbReference type="ChEBI" id="CHEBI:57925"/>
        <dbReference type="ChEBI" id="CHEBI:58896"/>
        <dbReference type="ChEBI" id="CHEBI:71261"/>
        <dbReference type="EC" id="3.1.2.6"/>
    </reaction>
</comment>
<dbReference type="InterPro" id="IPR032282">
    <property type="entry name" value="HAGH_C"/>
</dbReference>
<dbReference type="GO" id="GO:0008800">
    <property type="term" value="F:beta-lactamase activity"/>
    <property type="evidence" value="ECO:0007669"/>
    <property type="project" value="InterPro"/>
</dbReference>
<comment type="cofactor">
    <cofactor evidence="7">
        <name>Zn(2+)</name>
        <dbReference type="ChEBI" id="CHEBI:29105"/>
    </cofactor>
    <text evidence="7">Binds 2 Zn(2+) ions per subunit.</text>
</comment>
<accession>A0A0F3IWB3</accession>